<comment type="pathway">
    <text evidence="2 8">Cofactor biosynthesis; ubiquinone biosynthesis.</text>
</comment>
<protein>
    <recommendedName>
        <fullName evidence="8">Ubiquinone biosynthesis protein</fullName>
    </recommendedName>
</protein>
<accession>W7U596</accession>
<evidence type="ECO:0000256" key="7">
    <source>
        <dbReference type="ARBA" id="ARBA00023128"/>
    </source>
</evidence>
<evidence type="ECO:0000256" key="8">
    <source>
        <dbReference type="RuleBase" id="RU366063"/>
    </source>
</evidence>
<sequence>MQGARLLPTFARGHRRCATLVRLFSASTQEPQTRALTRRDCRPPVVRAFKAFSTADHFDRSKTEEESSNAASSASTSTFQDPRQEILAAALPLVPTHGWTEEALAAGAASLGFPAVAHGMFARGGIELVEHVLAQIDSAWLAELEARKEELAAFPSSRERLEKAIQCRLRLIAPHLAQWPQAMALSLSPQHLETTARGLAEVADELCVISGEDSVNVPNWYAHRATVCSVYIATELFFLTDYSDDYRDTWAFLNRRLQDVEALSHAPRNVQEGVLAFQTAASAMASALSSLTQPAVVGVLEKVPLTGTVVTVVHAVLANLAAMAPTTPSPFDQEESKKRETETSTEFGPSTEIDPYAGKIEDNEIANDAKKKSP</sequence>
<evidence type="ECO:0000256" key="6">
    <source>
        <dbReference type="ARBA" id="ARBA00023121"/>
    </source>
</evidence>
<dbReference type="OrthoDB" id="619536at2759"/>
<evidence type="ECO:0000256" key="5">
    <source>
        <dbReference type="ARBA" id="ARBA00022946"/>
    </source>
</evidence>
<evidence type="ECO:0000313" key="13">
    <source>
        <dbReference type="Proteomes" id="UP000019335"/>
    </source>
</evidence>
<keyword evidence="4 8" id="KW-0831">Ubiquinone biosynthesis</keyword>
<gene>
    <name evidence="12" type="ORF">Naga_100008g31</name>
</gene>
<keyword evidence="12" id="KW-0830">Ubiquinone</keyword>
<dbReference type="GO" id="GO:0005743">
    <property type="term" value="C:mitochondrial inner membrane"/>
    <property type="evidence" value="ECO:0007669"/>
    <property type="project" value="TreeGrafter"/>
</dbReference>
<feature type="compositionally biased region" description="Low complexity" evidence="9">
    <location>
        <begin position="68"/>
        <end position="78"/>
    </location>
</feature>
<keyword evidence="5" id="KW-0809">Transit peptide</keyword>
<dbReference type="GO" id="GO:0006744">
    <property type="term" value="P:ubiquinone biosynthetic process"/>
    <property type="evidence" value="ECO:0007669"/>
    <property type="project" value="UniProtKB-UniRule"/>
</dbReference>
<feature type="region of interest" description="Disordered" evidence="9">
    <location>
        <begin position="325"/>
        <end position="374"/>
    </location>
</feature>
<dbReference type="PANTHER" id="PTHR21427">
    <property type="entry name" value="UBIQUINONE BIOSYNTHESIS PROTEIN COQ9, MITOCHONDRIAL"/>
    <property type="match status" value="1"/>
</dbReference>
<comment type="similarity">
    <text evidence="3 8">Belongs to the COQ9 family.</text>
</comment>
<dbReference type="InterPro" id="IPR012762">
    <property type="entry name" value="Ubiq_biosynth_COQ9"/>
</dbReference>
<feature type="region of interest" description="Disordered" evidence="9">
    <location>
        <begin position="58"/>
        <end position="79"/>
    </location>
</feature>
<keyword evidence="13" id="KW-1185">Reference proteome</keyword>
<dbReference type="InterPro" id="IPR048674">
    <property type="entry name" value="COQ9_HTH"/>
</dbReference>
<evidence type="ECO:0000256" key="4">
    <source>
        <dbReference type="ARBA" id="ARBA00022688"/>
    </source>
</evidence>
<feature type="domain" description="Ubiquinone biosynthesis protein COQ9 HTH" evidence="11">
    <location>
        <begin position="83"/>
        <end position="108"/>
    </location>
</feature>
<comment type="function">
    <text evidence="8">Membrane-associated protein that warps the membrane surface to access and bind aromatic isoprenes with high specificity, including ubiquinone (CoQ) isoprene intermediates and presents them directly to Coq7, therefore facilitating the Coq7-mediated hydroxylase step. Participates in the biosynthesis of coenzyme Q, also named ubiquinone, an essential lipid-soluble electron transporter for aerobic cellular respiration.</text>
</comment>
<evidence type="ECO:0000256" key="1">
    <source>
        <dbReference type="ARBA" id="ARBA00004173"/>
    </source>
</evidence>
<keyword evidence="7 8" id="KW-0496">Mitochondrion</keyword>
<evidence type="ECO:0000256" key="9">
    <source>
        <dbReference type="SAM" id="MobiDB-lite"/>
    </source>
</evidence>
<evidence type="ECO:0000256" key="2">
    <source>
        <dbReference type="ARBA" id="ARBA00004749"/>
    </source>
</evidence>
<proteinExistence type="inferred from homology"/>
<dbReference type="UniPathway" id="UPA00232"/>
<comment type="caution">
    <text evidence="12">The sequence shown here is derived from an EMBL/GenBank/DDBJ whole genome shotgun (WGS) entry which is preliminary data.</text>
</comment>
<dbReference type="Proteomes" id="UP000019335">
    <property type="component" value="Chromosome 5"/>
</dbReference>
<comment type="subcellular location">
    <subcellularLocation>
        <location evidence="1 8">Mitochondrion</location>
    </subcellularLocation>
</comment>
<dbReference type="AlphaFoldDB" id="W7U596"/>
<evidence type="ECO:0000256" key="3">
    <source>
        <dbReference type="ARBA" id="ARBA00010766"/>
    </source>
</evidence>
<dbReference type="PANTHER" id="PTHR21427:SF19">
    <property type="entry name" value="UBIQUINONE BIOSYNTHESIS PROTEIN COQ9, MITOCHONDRIAL"/>
    <property type="match status" value="1"/>
</dbReference>
<reference evidence="12 13" key="1">
    <citation type="journal article" date="2014" name="Mol. Plant">
        <title>Chromosome Scale Genome Assembly and Transcriptome Profiling of Nannochloropsis gaditana in Nitrogen Depletion.</title>
        <authorList>
            <person name="Corteggiani Carpinelli E."/>
            <person name="Telatin A."/>
            <person name="Vitulo N."/>
            <person name="Forcato C."/>
            <person name="D'Angelo M."/>
            <person name="Schiavon R."/>
            <person name="Vezzi A."/>
            <person name="Giacometti G.M."/>
            <person name="Morosinotto T."/>
            <person name="Valle G."/>
        </authorList>
    </citation>
    <scope>NUCLEOTIDE SEQUENCE [LARGE SCALE GENOMIC DNA]</scope>
    <source>
        <strain evidence="12 13">B-31</strain>
    </source>
</reference>
<evidence type="ECO:0000313" key="12">
    <source>
        <dbReference type="EMBL" id="EWM27936.1"/>
    </source>
</evidence>
<keyword evidence="6 8" id="KW-0446">Lipid-binding</keyword>
<dbReference type="EMBL" id="AZIL01000356">
    <property type="protein sequence ID" value="EWM27936.1"/>
    <property type="molecule type" value="Genomic_DNA"/>
</dbReference>
<dbReference type="Pfam" id="PF08511">
    <property type="entry name" value="COQ9"/>
    <property type="match status" value="1"/>
</dbReference>
<dbReference type="Gene3D" id="1.10.357.10">
    <property type="entry name" value="Tetracycline Repressor, domain 2"/>
    <property type="match status" value="1"/>
</dbReference>
<dbReference type="NCBIfam" id="TIGR02396">
    <property type="entry name" value="diverge_rpsU"/>
    <property type="match status" value="1"/>
</dbReference>
<feature type="domain" description="COQ9 C-terminal" evidence="10">
    <location>
        <begin position="194"/>
        <end position="263"/>
    </location>
</feature>
<dbReference type="InterPro" id="IPR013718">
    <property type="entry name" value="COQ9_C"/>
</dbReference>
<organism evidence="12 13">
    <name type="scientific">Nannochloropsis gaditana</name>
    <dbReference type="NCBI Taxonomy" id="72520"/>
    <lineage>
        <taxon>Eukaryota</taxon>
        <taxon>Sar</taxon>
        <taxon>Stramenopiles</taxon>
        <taxon>Ochrophyta</taxon>
        <taxon>Eustigmatophyceae</taxon>
        <taxon>Eustigmatales</taxon>
        <taxon>Monodopsidaceae</taxon>
        <taxon>Nannochloropsis</taxon>
    </lineage>
</organism>
<dbReference type="GO" id="GO:0008289">
    <property type="term" value="F:lipid binding"/>
    <property type="evidence" value="ECO:0007669"/>
    <property type="project" value="UniProtKB-UniRule"/>
</dbReference>
<name>W7U596_9STRA</name>
<feature type="compositionally biased region" description="Basic and acidic residues" evidence="9">
    <location>
        <begin position="359"/>
        <end position="374"/>
    </location>
</feature>
<dbReference type="Pfam" id="PF21392">
    <property type="entry name" value="COQ9_N"/>
    <property type="match status" value="1"/>
</dbReference>
<evidence type="ECO:0000259" key="11">
    <source>
        <dbReference type="Pfam" id="PF21392"/>
    </source>
</evidence>
<evidence type="ECO:0000259" key="10">
    <source>
        <dbReference type="Pfam" id="PF08511"/>
    </source>
</evidence>